<organism evidence="1 2">
    <name type="scientific">Litorisediminicola beolgyonensis</name>
    <dbReference type="NCBI Taxonomy" id="1173614"/>
    <lineage>
        <taxon>Bacteria</taxon>
        <taxon>Pseudomonadati</taxon>
        <taxon>Pseudomonadota</taxon>
        <taxon>Alphaproteobacteria</taxon>
        <taxon>Rhodobacterales</taxon>
        <taxon>Paracoccaceae</taxon>
        <taxon>Litorisediminicola</taxon>
    </lineage>
</organism>
<proteinExistence type="predicted"/>
<reference evidence="2" key="1">
    <citation type="journal article" date="2019" name="Int. J. Syst. Evol. Microbiol.">
        <title>The Global Catalogue of Microorganisms (GCM) 10K type strain sequencing project: providing services to taxonomists for standard genome sequencing and annotation.</title>
        <authorList>
            <consortium name="The Broad Institute Genomics Platform"/>
            <consortium name="The Broad Institute Genome Sequencing Center for Infectious Disease"/>
            <person name="Wu L."/>
            <person name="Ma J."/>
        </authorList>
    </citation>
    <scope>NUCLEOTIDE SEQUENCE [LARGE SCALE GENOMIC DNA]</scope>
    <source>
        <strain evidence="2">CCUG 62953</strain>
    </source>
</reference>
<evidence type="ECO:0000313" key="2">
    <source>
        <dbReference type="Proteomes" id="UP001597135"/>
    </source>
</evidence>
<sequence length="201" mass="22818">MSAPATITRPELTMPEPEAALLRAEYARAEVILEYGSGGSTVLAAEMPGKTVFSVESDRDWAEMMRGWFAANPPTDGSDVDVVWADIGPTKAWGHPVDETLWKRFPRYPLEIWGMSHFRQPQVVLVDGRFRVGCALAATYMTEAPLVLLFDDYRQRDQYHRIEDFLGAPEMTGRMARFEITPRAVARRDLMRIIQLMSRPI</sequence>
<name>A0ABW3ZMR9_9RHOB</name>
<dbReference type="SUPFAM" id="SSF53335">
    <property type="entry name" value="S-adenosyl-L-methionine-dependent methyltransferases"/>
    <property type="match status" value="1"/>
</dbReference>
<dbReference type="InterPro" id="IPR029063">
    <property type="entry name" value="SAM-dependent_MTases_sf"/>
</dbReference>
<dbReference type="Proteomes" id="UP001597135">
    <property type="component" value="Unassembled WGS sequence"/>
</dbReference>
<evidence type="ECO:0008006" key="3">
    <source>
        <dbReference type="Google" id="ProtNLM"/>
    </source>
</evidence>
<dbReference type="EMBL" id="JBHTMU010000038">
    <property type="protein sequence ID" value="MFD1344095.1"/>
    <property type="molecule type" value="Genomic_DNA"/>
</dbReference>
<dbReference type="RefSeq" id="WP_386805606.1">
    <property type="nucleotide sequence ID" value="NZ_JBHTMU010000038.1"/>
</dbReference>
<dbReference type="Gene3D" id="3.40.50.150">
    <property type="entry name" value="Vaccinia Virus protein VP39"/>
    <property type="match status" value="1"/>
</dbReference>
<protein>
    <recommendedName>
        <fullName evidence="3">Class I SAM-dependent methyltransferase</fullName>
    </recommendedName>
</protein>
<gene>
    <name evidence="1" type="ORF">ACFQ4E_16815</name>
</gene>
<accession>A0ABW3ZMR9</accession>
<evidence type="ECO:0000313" key="1">
    <source>
        <dbReference type="EMBL" id="MFD1344095.1"/>
    </source>
</evidence>
<keyword evidence="2" id="KW-1185">Reference proteome</keyword>
<comment type="caution">
    <text evidence="1">The sequence shown here is derived from an EMBL/GenBank/DDBJ whole genome shotgun (WGS) entry which is preliminary data.</text>
</comment>